<feature type="coiled-coil region" evidence="1">
    <location>
        <begin position="110"/>
        <end position="137"/>
    </location>
</feature>
<name>A0A4C1SUF2_EUMVA</name>
<evidence type="ECO:0000313" key="3">
    <source>
        <dbReference type="EMBL" id="GBP04967.1"/>
    </source>
</evidence>
<gene>
    <name evidence="3" type="primary">Dnajc2</name>
    <name evidence="3" type="ORF">EVAR_70011_1</name>
</gene>
<keyword evidence="4" id="KW-1185">Reference proteome</keyword>
<dbReference type="InterPro" id="IPR032003">
    <property type="entry name" value="RAC_head"/>
</dbReference>
<evidence type="ECO:0000259" key="2">
    <source>
        <dbReference type="Pfam" id="PF16717"/>
    </source>
</evidence>
<comment type="caution">
    <text evidence="3">The sequence shown here is derived from an EMBL/GenBank/DDBJ whole genome shotgun (WGS) entry which is preliminary data.</text>
</comment>
<dbReference type="Proteomes" id="UP000299102">
    <property type="component" value="Unassembled WGS sequence"/>
</dbReference>
<evidence type="ECO:0000256" key="1">
    <source>
        <dbReference type="SAM" id="Coils"/>
    </source>
</evidence>
<proteinExistence type="predicted"/>
<organism evidence="3 4">
    <name type="scientific">Eumeta variegata</name>
    <name type="common">Bagworm moth</name>
    <name type="synonym">Eumeta japonica</name>
    <dbReference type="NCBI Taxonomy" id="151549"/>
    <lineage>
        <taxon>Eukaryota</taxon>
        <taxon>Metazoa</taxon>
        <taxon>Ecdysozoa</taxon>
        <taxon>Arthropoda</taxon>
        <taxon>Hexapoda</taxon>
        <taxon>Insecta</taxon>
        <taxon>Pterygota</taxon>
        <taxon>Neoptera</taxon>
        <taxon>Endopterygota</taxon>
        <taxon>Lepidoptera</taxon>
        <taxon>Glossata</taxon>
        <taxon>Ditrysia</taxon>
        <taxon>Tineoidea</taxon>
        <taxon>Psychidae</taxon>
        <taxon>Oiketicinae</taxon>
        <taxon>Eumeta</taxon>
    </lineage>
</organism>
<protein>
    <submittedName>
        <fullName evidence="3">DnaJ homolog subfamily C member 2</fullName>
    </submittedName>
</protein>
<feature type="domain" description="Ribosome-associated complex head" evidence="2">
    <location>
        <begin position="39"/>
        <end position="111"/>
    </location>
</feature>
<keyword evidence="1" id="KW-0175">Coiled coil</keyword>
<evidence type="ECO:0000313" key="4">
    <source>
        <dbReference type="Proteomes" id="UP000299102"/>
    </source>
</evidence>
<dbReference type="Gene3D" id="1.10.8.840">
    <property type="entry name" value="Ribosome-associated complex head domain"/>
    <property type="match status" value="1"/>
</dbReference>
<feature type="coiled-coil region" evidence="1">
    <location>
        <begin position="1"/>
        <end position="60"/>
    </location>
</feature>
<dbReference type="OrthoDB" id="1690618at2759"/>
<dbReference type="STRING" id="151549.A0A4C1SUF2"/>
<dbReference type="EMBL" id="BGZK01003842">
    <property type="protein sequence ID" value="GBP04967.1"/>
    <property type="molecule type" value="Genomic_DNA"/>
</dbReference>
<dbReference type="AlphaFoldDB" id="A0A4C1SUF2"/>
<reference evidence="3 4" key="1">
    <citation type="journal article" date="2019" name="Commun. Biol.">
        <title>The bagworm genome reveals a unique fibroin gene that provides high tensile strength.</title>
        <authorList>
            <person name="Kono N."/>
            <person name="Nakamura H."/>
            <person name="Ohtoshi R."/>
            <person name="Tomita M."/>
            <person name="Numata K."/>
            <person name="Arakawa K."/>
        </authorList>
    </citation>
    <scope>NUCLEOTIDE SEQUENCE [LARGE SCALE GENOMIC DNA]</scope>
</reference>
<accession>A0A4C1SUF2</accession>
<dbReference type="Pfam" id="PF16717">
    <property type="entry name" value="RAC_head"/>
    <property type="match status" value="1"/>
</dbReference>
<dbReference type="InterPro" id="IPR042569">
    <property type="entry name" value="RAC_head_sf"/>
</dbReference>
<sequence length="141" mass="16632">MDAVQAQRAEQEKTLREAQIAKERAEKAEQKRIEQIRIEKEQLKKALRKERKILRDKAKECKYFGNNDKEVLKNMEGVEKLCEIFTLLELQDLNKRMLEKGGRDIFLAALKTADIKIKSELDELNKVQNKRTDMKTEKQTK</sequence>